<protein>
    <submittedName>
        <fullName evidence="1">Alpha/beta hydrolase</fullName>
    </submittedName>
</protein>
<feature type="non-terminal residue" evidence="1">
    <location>
        <position position="1"/>
    </location>
</feature>
<comment type="caution">
    <text evidence="1">The sequence shown here is derived from an EMBL/GenBank/DDBJ whole genome shotgun (WGS) entry which is preliminary data.</text>
</comment>
<evidence type="ECO:0000313" key="1">
    <source>
        <dbReference type="EMBL" id="RZO75133.1"/>
    </source>
</evidence>
<dbReference type="AlphaFoldDB" id="A0A520RY09"/>
<name>A0A520RY09_9GAMM</name>
<accession>A0A520RY09</accession>
<dbReference type="InterPro" id="IPR050583">
    <property type="entry name" value="Mycobacterial_A85_antigen"/>
</dbReference>
<evidence type="ECO:0000313" key="2">
    <source>
        <dbReference type="Proteomes" id="UP000316199"/>
    </source>
</evidence>
<dbReference type="EMBL" id="SHAG01000047">
    <property type="protein sequence ID" value="RZO75133.1"/>
    <property type="molecule type" value="Genomic_DNA"/>
</dbReference>
<dbReference type="GO" id="GO:0016787">
    <property type="term" value="F:hydrolase activity"/>
    <property type="evidence" value="ECO:0007669"/>
    <property type="project" value="UniProtKB-KW"/>
</dbReference>
<gene>
    <name evidence="1" type="ORF">EVA68_07750</name>
</gene>
<dbReference type="Gene3D" id="3.40.50.1820">
    <property type="entry name" value="alpha/beta hydrolase"/>
    <property type="match status" value="1"/>
</dbReference>
<dbReference type="Proteomes" id="UP000316199">
    <property type="component" value="Unassembled WGS sequence"/>
</dbReference>
<dbReference type="SUPFAM" id="SSF53474">
    <property type="entry name" value="alpha/beta-Hydrolases"/>
    <property type="match status" value="1"/>
</dbReference>
<dbReference type="PANTHER" id="PTHR48098">
    <property type="entry name" value="ENTEROCHELIN ESTERASE-RELATED"/>
    <property type="match status" value="1"/>
</dbReference>
<dbReference type="Pfam" id="PF00756">
    <property type="entry name" value="Esterase"/>
    <property type="match status" value="1"/>
</dbReference>
<dbReference type="InterPro" id="IPR029058">
    <property type="entry name" value="AB_hydrolase_fold"/>
</dbReference>
<organism evidence="1 2">
    <name type="scientific">OM182 bacterium</name>
    <dbReference type="NCBI Taxonomy" id="2510334"/>
    <lineage>
        <taxon>Bacteria</taxon>
        <taxon>Pseudomonadati</taxon>
        <taxon>Pseudomonadota</taxon>
        <taxon>Gammaproteobacteria</taxon>
        <taxon>OMG group</taxon>
        <taxon>OM182 clade</taxon>
    </lineage>
</organism>
<keyword evidence="1" id="KW-0378">Hydrolase</keyword>
<sequence>DNYLKFLVEELKPFIDETYPTLPDREDTFVMGSSMGGLLSAYALAEYPKVFGGAACLSSHWPAGDGAVVKWLRGNWPEAGRNRVYFDYGTETLDASYEPYQMQMDEILRENGYTEEEDWITRRFEGADHSMRAWRDRLDIPLKFLLGADKKD</sequence>
<dbReference type="PANTHER" id="PTHR48098:SF6">
    <property type="entry name" value="FERRI-BACILLIBACTIN ESTERASE BESA"/>
    <property type="match status" value="1"/>
</dbReference>
<reference evidence="1 2" key="1">
    <citation type="submission" date="2019-02" db="EMBL/GenBank/DDBJ databases">
        <title>Prokaryotic population dynamics and viral predation in marine succession experiment using metagenomics: the confinement effect.</title>
        <authorList>
            <person name="Haro-Moreno J.M."/>
            <person name="Rodriguez-Valera F."/>
            <person name="Lopez-Perez M."/>
        </authorList>
    </citation>
    <scope>NUCLEOTIDE SEQUENCE [LARGE SCALE GENOMIC DNA]</scope>
    <source>
        <strain evidence="1">MED-G157</strain>
    </source>
</reference>
<dbReference type="InterPro" id="IPR000801">
    <property type="entry name" value="Esterase-like"/>
</dbReference>
<proteinExistence type="predicted"/>